<reference evidence="1 2" key="1">
    <citation type="journal article" date="2015" name="Genome Announc.">
        <title>Complete Genome Sequence of Bartonella ancashensis Strain 20.00, Isolated from the Blood of a Patient with Verruga Peruana.</title>
        <authorList>
            <person name="Hang J."/>
            <person name="Mullins K.E."/>
            <person name="Clifford R.J."/>
            <person name="Onmus-Leone F."/>
            <person name="Yang Y."/>
            <person name="Jiang J."/>
            <person name="Leguia M."/>
            <person name="Kasper M.R."/>
            <person name="Maguina C."/>
            <person name="Lesho E.P."/>
            <person name="Jarman R.G."/>
            <person name="Richards A.L."/>
            <person name="Blazes D."/>
        </authorList>
    </citation>
    <scope>NUCLEOTIDE SEQUENCE [LARGE SCALE GENOMIC DNA]</scope>
    <source>
        <strain evidence="1 2">20.00</strain>
    </source>
</reference>
<dbReference type="AlphaFoldDB" id="A0A0M4L5V7"/>
<dbReference type="PATRIC" id="fig|1318743.3.peg.58"/>
<dbReference type="STRING" id="1318743.PU02_0056"/>
<keyword evidence="2" id="KW-1185">Reference proteome</keyword>
<dbReference type="KEGG" id="banc:PU02_0056"/>
<dbReference type="RefSeq" id="WP_053943587.1">
    <property type="nucleotide sequence ID" value="NZ_CP010401.1"/>
</dbReference>
<gene>
    <name evidence="1" type="ORF">PU02_0056</name>
</gene>
<evidence type="ECO:0000313" key="2">
    <source>
        <dbReference type="Proteomes" id="UP000057213"/>
    </source>
</evidence>
<dbReference type="Proteomes" id="UP000057213">
    <property type="component" value="Chromosome"/>
</dbReference>
<protein>
    <submittedName>
        <fullName evidence="1">Phage protein gp19</fullName>
    </submittedName>
</protein>
<dbReference type="Gene3D" id="2.40.300.10">
    <property type="entry name" value="Head decoration protein D"/>
    <property type="match status" value="1"/>
</dbReference>
<dbReference type="Pfam" id="PF02924">
    <property type="entry name" value="HDPD"/>
    <property type="match status" value="1"/>
</dbReference>
<accession>A0A0M4L5V7</accession>
<sequence length="122" mass="13399">MSNIFYENVRSGAYLGRYDPDMSNEEVIFLSGAEIAAGTVMGMITKTQKYVPLNPVAQDGSEVAAGISYSNVDATEEDQRATITARLSTVKASELIWPTTITEEKKHAAIQSLEKKNKIILR</sequence>
<dbReference type="OrthoDB" id="7996345at2"/>
<name>A0A0M4L5V7_9HYPH</name>
<dbReference type="EMBL" id="CP010401">
    <property type="protein sequence ID" value="ALE02870.1"/>
    <property type="molecule type" value="Genomic_DNA"/>
</dbReference>
<evidence type="ECO:0000313" key="1">
    <source>
        <dbReference type="EMBL" id="ALE02870.1"/>
    </source>
</evidence>
<proteinExistence type="predicted"/>
<organism evidence="1 2">
    <name type="scientific">Bartonella ancashensis</name>
    <dbReference type="NCBI Taxonomy" id="1318743"/>
    <lineage>
        <taxon>Bacteria</taxon>
        <taxon>Pseudomonadati</taxon>
        <taxon>Pseudomonadota</taxon>
        <taxon>Alphaproteobacteria</taxon>
        <taxon>Hyphomicrobiales</taxon>
        <taxon>Bartonellaceae</taxon>
        <taxon>Bartonella</taxon>
    </lineage>
</organism>
<dbReference type="InterPro" id="IPR004195">
    <property type="entry name" value="Head_decoration_D"/>
</dbReference>